<sequence>MSGAGAVENPHAGTGSVLLDIGGDVGALVVHVPESMTGDEIEIHPAGTDLAALREPHDHGHGHGHGHDHGHAHHQPHVAVVQRPTASGPRPSLVYPEVTEGSWVLCPVGGTEAVLTAEVRGGAVTEVSWPA</sequence>
<evidence type="ECO:0000313" key="2">
    <source>
        <dbReference type="EMBL" id="GAA1919848.1"/>
    </source>
</evidence>
<dbReference type="Proteomes" id="UP001501612">
    <property type="component" value="Unassembled WGS sequence"/>
</dbReference>
<gene>
    <name evidence="2" type="ORF">GCM10009737_21730</name>
</gene>
<dbReference type="RefSeq" id="WP_344007050.1">
    <property type="nucleotide sequence ID" value="NZ_BAAAMY010000005.1"/>
</dbReference>
<evidence type="ECO:0000256" key="1">
    <source>
        <dbReference type="SAM" id="MobiDB-lite"/>
    </source>
</evidence>
<reference evidence="3" key="1">
    <citation type="journal article" date="2019" name="Int. J. Syst. Evol. Microbiol.">
        <title>The Global Catalogue of Microorganisms (GCM) 10K type strain sequencing project: providing services to taxonomists for standard genome sequencing and annotation.</title>
        <authorList>
            <consortium name="The Broad Institute Genomics Platform"/>
            <consortium name="The Broad Institute Genome Sequencing Center for Infectious Disease"/>
            <person name="Wu L."/>
            <person name="Ma J."/>
        </authorList>
    </citation>
    <scope>NUCLEOTIDE SEQUENCE [LARGE SCALE GENOMIC DNA]</scope>
    <source>
        <strain evidence="3">JCM 14046</strain>
    </source>
</reference>
<dbReference type="EMBL" id="BAAAMY010000005">
    <property type="protein sequence ID" value="GAA1919848.1"/>
    <property type="molecule type" value="Genomic_DNA"/>
</dbReference>
<name>A0ABP5AQJ8_9ACTN</name>
<comment type="caution">
    <text evidence="2">The sequence shown here is derived from an EMBL/GenBank/DDBJ whole genome shotgun (WGS) entry which is preliminary data.</text>
</comment>
<keyword evidence="3" id="KW-1185">Reference proteome</keyword>
<evidence type="ECO:0000313" key="3">
    <source>
        <dbReference type="Proteomes" id="UP001501612"/>
    </source>
</evidence>
<feature type="region of interest" description="Disordered" evidence="1">
    <location>
        <begin position="53"/>
        <end position="77"/>
    </location>
</feature>
<accession>A0ABP5AQJ8</accession>
<organism evidence="2 3">
    <name type="scientific">Nocardioides lentus</name>
    <dbReference type="NCBI Taxonomy" id="338077"/>
    <lineage>
        <taxon>Bacteria</taxon>
        <taxon>Bacillati</taxon>
        <taxon>Actinomycetota</taxon>
        <taxon>Actinomycetes</taxon>
        <taxon>Propionibacteriales</taxon>
        <taxon>Nocardioidaceae</taxon>
        <taxon>Nocardioides</taxon>
    </lineage>
</organism>
<feature type="compositionally biased region" description="Basic and acidic residues" evidence="1">
    <location>
        <begin position="53"/>
        <end position="69"/>
    </location>
</feature>
<protein>
    <submittedName>
        <fullName evidence="2">Uncharacterized protein</fullName>
    </submittedName>
</protein>
<proteinExistence type="predicted"/>